<dbReference type="EMBL" id="CP001098">
    <property type="protein sequence ID" value="ACL69034.1"/>
    <property type="molecule type" value="Genomic_DNA"/>
</dbReference>
<feature type="transmembrane region" description="Helical" evidence="1">
    <location>
        <begin position="210"/>
        <end position="231"/>
    </location>
</feature>
<dbReference type="AlphaFoldDB" id="B8D1F7"/>
<keyword evidence="1" id="KW-0472">Membrane</keyword>
<dbReference type="GO" id="GO:0004175">
    <property type="term" value="F:endopeptidase activity"/>
    <property type="evidence" value="ECO:0007669"/>
    <property type="project" value="UniProtKB-ARBA"/>
</dbReference>
<organism evidence="3 4">
    <name type="scientific">Halothermothrix orenii (strain H 168 / OCM 544 / DSM 9562)</name>
    <dbReference type="NCBI Taxonomy" id="373903"/>
    <lineage>
        <taxon>Bacteria</taxon>
        <taxon>Bacillati</taxon>
        <taxon>Bacillota</taxon>
        <taxon>Clostridia</taxon>
        <taxon>Halanaerobiales</taxon>
        <taxon>Halothermotrichaceae</taxon>
        <taxon>Halothermothrix</taxon>
    </lineage>
</organism>
<dbReference type="InterPro" id="IPR003675">
    <property type="entry name" value="Rce1/LyrA-like_dom"/>
</dbReference>
<proteinExistence type="predicted"/>
<feature type="transmembrane region" description="Helical" evidence="1">
    <location>
        <begin position="12"/>
        <end position="33"/>
    </location>
</feature>
<accession>B8D1F7</accession>
<feature type="transmembrane region" description="Helical" evidence="1">
    <location>
        <begin position="88"/>
        <end position="107"/>
    </location>
</feature>
<keyword evidence="1" id="KW-1133">Transmembrane helix</keyword>
<dbReference type="GO" id="GO:0080120">
    <property type="term" value="P:CAAX-box protein maturation"/>
    <property type="evidence" value="ECO:0007669"/>
    <property type="project" value="UniProtKB-ARBA"/>
</dbReference>
<gene>
    <name evidence="3" type="ordered locus">Hore_02730</name>
</gene>
<reference evidence="3 4" key="1">
    <citation type="journal article" date="2009" name="PLoS ONE">
        <title>Genome analysis of the anaerobic thermohalophilic bacterium Halothermothrix orenii.</title>
        <authorList>
            <person name="Mavromatis K."/>
            <person name="Ivanova N."/>
            <person name="Anderson I."/>
            <person name="Lykidis A."/>
            <person name="Hooper S.D."/>
            <person name="Sun H."/>
            <person name="Kunin V."/>
            <person name="Lapidus A."/>
            <person name="Hugenholtz P."/>
            <person name="Patel B."/>
            <person name="Kyrpides N.C."/>
        </authorList>
    </citation>
    <scope>NUCLEOTIDE SEQUENCE [LARGE SCALE GENOMIC DNA]</scope>
    <source>
        <strain evidence="4">H 168 / OCM 544 / DSM 9562</strain>
    </source>
</reference>
<dbReference type="STRING" id="373903.Hore_02730"/>
<evidence type="ECO:0000256" key="1">
    <source>
        <dbReference type="SAM" id="Phobius"/>
    </source>
</evidence>
<dbReference type="OrthoDB" id="1953335at2"/>
<feature type="transmembrane region" description="Helical" evidence="1">
    <location>
        <begin position="174"/>
        <end position="204"/>
    </location>
</feature>
<evidence type="ECO:0000259" key="2">
    <source>
        <dbReference type="Pfam" id="PF02517"/>
    </source>
</evidence>
<protein>
    <submittedName>
        <fullName evidence="3">Abortive infection protein</fullName>
    </submittedName>
</protein>
<dbReference type="KEGG" id="hor:Hore_02730"/>
<dbReference type="Pfam" id="PF02517">
    <property type="entry name" value="Rce1-like"/>
    <property type="match status" value="1"/>
</dbReference>
<evidence type="ECO:0000313" key="3">
    <source>
        <dbReference type="EMBL" id="ACL69034.1"/>
    </source>
</evidence>
<dbReference type="Proteomes" id="UP000000719">
    <property type="component" value="Chromosome"/>
</dbReference>
<dbReference type="eggNOG" id="ENOG5033KVY">
    <property type="taxonomic scope" value="Bacteria"/>
</dbReference>
<feature type="transmembrane region" description="Helical" evidence="1">
    <location>
        <begin position="145"/>
        <end position="162"/>
    </location>
</feature>
<dbReference type="HOGENOM" id="CLU_1183729_0_0_9"/>
<name>B8D1F7_HALOH</name>
<keyword evidence="1" id="KW-0812">Transmembrane</keyword>
<feature type="domain" description="CAAX prenyl protease 2/Lysostaphin resistance protein A-like" evidence="2">
    <location>
        <begin position="129"/>
        <end position="223"/>
    </location>
</feature>
<feature type="transmembrane region" description="Helical" evidence="1">
    <location>
        <begin position="45"/>
        <end position="67"/>
    </location>
</feature>
<sequence length="234" mass="26774">MKLVSSKRELVVLICLVILLIISNIIITRGVLMTDNIPGTDVFNIYRARIIDTLLHLVFLVFGVLLYKHSHQNNYFSNGFEEITLKNITSFIISLLIILFTNIQWFFVNEAQLEMLTSSSKYNLLFKNYYNILGYSLRAGVGEEIIFRLFLISLFVFIIKKINVKIDAVKVSVVIASLLFIFIHPLGNFLFAFLVFMVGLGFGYLFVNNGLLWCIVVHFAADIIGFTVGYFKVM</sequence>
<keyword evidence="4" id="KW-1185">Reference proteome</keyword>
<evidence type="ECO:0000313" key="4">
    <source>
        <dbReference type="Proteomes" id="UP000000719"/>
    </source>
</evidence>